<organism evidence="1 2">
    <name type="scientific">Panagrolaimus davidi</name>
    <dbReference type="NCBI Taxonomy" id="227884"/>
    <lineage>
        <taxon>Eukaryota</taxon>
        <taxon>Metazoa</taxon>
        <taxon>Ecdysozoa</taxon>
        <taxon>Nematoda</taxon>
        <taxon>Chromadorea</taxon>
        <taxon>Rhabditida</taxon>
        <taxon>Tylenchina</taxon>
        <taxon>Panagrolaimomorpha</taxon>
        <taxon>Panagrolaimoidea</taxon>
        <taxon>Panagrolaimidae</taxon>
        <taxon>Panagrolaimus</taxon>
    </lineage>
</organism>
<dbReference type="AlphaFoldDB" id="A0A914PNK8"/>
<protein>
    <submittedName>
        <fullName evidence="2">Protein kinase domain-containing protein</fullName>
    </submittedName>
</protein>
<dbReference type="WBParaSite" id="PDA_v2.g2010.t1">
    <property type="protein sequence ID" value="PDA_v2.g2010.t1"/>
    <property type="gene ID" value="PDA_v2.g2010"/>
</dbReference>
<name>A0A914PNK8_9BILA</name>
<dbReference type="Gene3D" id="1.10.472.80">
    <property type="entry name" value="Ypt/Rab-GAP domain of gyp1p, domain 3"/>
    <property type="match status" value="1"/>
</dbReference>
<sequence length="141" mass="16323">MHGVANDITPYYLAMELVDGGALDCDVIFTDRPRFTIIEDIFVAMLIQIRSLLLNADYSTAMQYLMRYPPISEVQTFIQYCLHLHSAKVLFYLIKPATDGVTHFSHATVAGKPHPNQDRKDQFNNFRKRVKNGRQQQQRDF</sequence>
<keyword evidence="1" id="KW-1185">Reference proteome</keyword>
<dbReference type="Proteomes" id="UP000887578">
    <property type="component" value="Unplaced"/>
</dbReference>
<accession>A0A914PNK8</accession>
<reference evidence="2" key="1">
    <citation type="submission" date="2022-11" db="UniProtKB">
        <authorList>
            <consortium name="WormBaseParasite"/>
        </authorList>
    </citation>
    <scope>IDENTIFICATION</scope>
</reference>
<evidence type="ECO:0000313" key="2">
    <source>
        <dbReference type="WBParaSite" id="PDA_v2.g2010.t1"/>
    </source>
</evidence>
<dbReference type="SUPFAM" id="SSF47923">
    <property type="entry name" value="Ypt/Rab-GAP domain of gyp1p"/>
    <property type="match status" value="1"/>
</dbReference>
<evidence type="ECO:0000313" key="1">
    <source>
        <dbReference type="Proteomes" id="UP000887578"/>
    </source>
</evidence>
<dbReference type="InterPro" id="IPR035969">
    <property type="entry name" value="Rab-GAP_TBC_sf"/>
</dbReference>
<proteinExistence type="predicted"/>